<evidence type="ECO:0000256" key="1">
    <source>
        <dbReference type="SAM" id="SignalP"/>
    </source>
</evidence>
<accession>A0A517YYU3</accession>
<sequence length="234" mass="25510" precursor="true">MLKPFKTIAFLLLTTAITATTHASITNLNYEVTFDSESFFFDTHVYQGTNANLHTSAPVPINPDFSTLGDTTLSLNLKSSTGRFYANFPKAGKLVLSFWTGNDISHLDGAFTDNNPLITFNDLQAAFTPTIKDPTTNVVFTGNSGDGNRFGFEIEIPENQPFSFESITFTTTVPAAYNKNFSSIITGSDPLFHGYINDTTTEHGQFLSLTPIPEPASISLLAIASLALTTRRSK</sequence>
<keyword evidence="1" id="KW-0732">Signal</keyword>
<feature type="chain" id="PRO_5021881987" description="PEP-CTERM protein-sorting domain-containing protein" evidence="1">
    <location>
        <begin position="24"/>
        <end position="234"/>
    </location>
</feature>
<evidence type="ECO:0000313" key="2">
    <source>
        <dbReference type="EMBL" id="QDU35394.1"/>
    </source>
</evidence>
<keyword evidence="3" id="KW-1185">Reference proteome</keyword>
<gene>
    <name evidence="2" type="ORF">KS4_34750</name>
</gene>
<proteinExistence type="predicted"/>
<dbReference type="InterPro" id="IPR013424">
    <property type="entry name" value="Ice-binding_C"/>
</dbReference>
<evidence type="ECO:0000313" key="3">
    <source>
        <dbReference type="Proteomes" id="UP000317369"/>
    </source>
</evidence>
<dbReference type="Proteomes" id="UP000317369">
    <property type="component" value="Chromosome"/>
</dbReference>
<evidence type="ECO:0008006" key="4">
    <source>
        <dbReference type="Google" id="ProtNLM"/>
    </source>
</evidence>
<name>A0A517YYU3_9BACT</name>
<organism evidence="2 3">
    <name type="scientific">Poriferisphaera corsica</name>
    <dbReference type="NCBI Taxonomy" id="2528020"/>
    <lineage>
        <taxon>Bacteria</taxon>
        <taxon>Pseudomonadati</taxon>
        <taxon>Planctomycetota</taxon>
        <taxon>Phycisphaerae</taxon>
        <taxon>Phycisphaerales</taxon>
        <taxon>Phycisphaeraceae</taxon>
        <taxon>Poriferisphaera</taxon>
    </lineage>
</organism>
<dbReference type="EMBL" id="CP036425">
    <property type="protein sequence ID" value="QDU35394.1"/>
    <property type="molecule type" value="Genomic_DNA"/>
</dbReference>
<dbReference type="KEGG" id="pcor:KS4_34750"/>
<dbReference type="NCBIfam" id="TIGR02595">
    <property type="entry name" value="PEP_CTERM"/>
    <property type="match status" value="1"/>
</dbReference>
<protein>
    <recommendedName>
        <fullName evidence="4">PEP-CTERM protein-sorting domain-containing protein</fullName>
    </recommendedName>
</protein>
<dbReference type="RefSeq" id="WP_145080670.1">
    <property type="nucleotide sequence ID" value="NZ_CP036425.1"/>
</dbReference>
<feature type="signal peptide" evidence="1">
    <location>
        <begin position="1"/>
        <end position="23"/>
    </location>
</feature>
<dbReference type="AlphaFoldDB" id="A0A517YYU3"/>
<reference evidence="2 3" key="1">
    <citation type="submission" date="2019-02" db="EMBL/GenBank/DDBJ databases">
        <title>Deep-cultivation of Planctomycetes and their phenomic and genomic characterization uncovers novel biology.</title>
        <authorList>
            <person name="Wiegand S."/>
            <person name="Jogler M."/>
            <person name="Boedeker C."/>
            <person name="Pinto D."/>
            <person name="Vollmers J."/>
            <person name="Rivas-Marin E."/>
            <person name="Kohn T."/>
            <person name="Peeters S.H."/>
            <person name="Heuer A."/>
            <person name="Rast P."/>
            <person name="Oberbeckmann S."/>
            <person name="Bunk B."/>
            <person name="Jeske O."/>
            <person name="Meyerdierks A."/>
            <person name="Storesund J.E."/>
            <person name="Kallscheuer N."/>
            <person name="Luecker S."/>
            <person name="Lage O.M."/>
            <person name="Pohl T."/>
            <person name="Merkel B.J."/>
            <person name="Hornburger P."/>
            <person name="Mueller R.-W."/>
            <person name="Bruemmer F."/>
            <person name="Labrenz M."/>
            <person name="Spormann A.M."/>
            <person name="Op den Camp H."/>
            <person name="Overmann J."/>
            <person name="Amann R."/>
            <person name="Jetten M.S.M."/>
            <person name="Mascher T."/>
            <person name="Medema M.H."/>
            <person name="Devos D.P."/>
            <person name="Kaster A.-K."/>
            <person name="Ovreas L."/>
            <person name="Rohde M."/>
            <person name="Galperin M.Y."/>
            <person name="Jogler C."/>
        </authorList>
    </citation>
    <scope>NUCLEOTIDE SEQUENCE [LARGE SCALE GENOMIC DNA]</scope>
    <source>
        <strain evidence="2 3">KS4</strain>
    </source>
</reference>